<dbReference type="InterPro" id="IPR001932">
    <property type="entry name" value="PPM-type_phosphatase-like_dom"/>
</dbReference>
<gene>
    <name evidence="4" type="ORF">BBK14_13330</name>
</gene>
<evidence type="ECO:0000259" key="3">
    <source>
        <dbReference type="SMART" id="SM00331"/>
    </source>
</evidence>
<dbReference type="Proteomes" id="UP000179769">
    <property type="component" value="Unassembled WGS sequence"/>
</dbReference>
<evidence type="ECO:0000313" key="5">
    <source>
        <dbReference type="Proteomes" id="UP000179769"/>
    </source>
</evidence>
<dbReference type="InterPro" id="IPR036457">
    <property type="entry name" value="PPM-type-like_dom_sf"/>
</dbReference>
<dbReference type="PANTHER" id="PTHR43156">
    <property type="entry name" value="STAGE II SPORULATION PROTEIN E-RELATED"/>
    <property type="match status" value="1"/>
</dbReference>
<dbReference type="PANTHER" id="PTHR43156:SF2">
    <property type="entry name" value="STAGE II SPORULATION PROTEIN E"/>
    <property type="match status" value="1"/>
</dbReference>
<name>A0A1S1R1J7_9ACTN</name>
<organism evidence="4 5">
    <name type="scientific">Parafrankia soli</name>
    <dbReference type="NCBI Taxonomy" id="2599596"/>
    <lineage>
        <taxon>Bacteria</taxon>
        <taxon>Bacillati</taxon>
        <taxon>Actinomycetota</taxon>
        <taxon>Actinomycetes</taxon>
        <taxon>Frankiales</taxon>
        <taxon>Frankiaceae</taxon>
        <taxon>Parafrankia</taxon>
    </lineage>
</organism>
<dbReference type="EMBL" id="MAXA01000091">
    <property type="protein sequence ID" value="OHV39659.1"/>
    <property type="molecule type" value="Genomic_DNA"/>
</dbReference>
<feature type="region of interest" description="Disordered" evidence="2">
    <location>
        <begin position="195"/>
        <end position="215"/>
    </location>
</feature>
<feature type="domain" description="PPM-type phosphatase" evidence="3">
    <location>
        <begin position="1"/>
        <end position="189"/>
    </location>
</feature>
<evidence type="ECO:0000256" key="2">
    <source>
        <dbReference type="SAM" id="MobiDB-lite"/>
    </source>
</evidence>
<keyword evidence="5" id="KW-1185">Reference proteome</keyword>
<sequence>MRGAPLAAMVGGDLYEVVDSPWGTRLLIGDVRGKGLDAVGIASRVLGCFRVVAEISVLDDFVTAVVVQIRGDRMDMVNAGHPDPILVRRTSARPLTAVSRRPPLGLLVGGADSTSIVIEPGDRVLLYTDGIAEARHPGSGEFFPLLPAVGAALARPATLDNCLGDLVARVREWTGSALTDDVALLVAEVLGPGSPASGRRPAAADLADPVRPTSW</sequence>
<protein>
    <recommendedName>
        <fullName evidence="3">PPM-type phosphatase domain-containing protein</fullName>
    </recommendedName>
</protein>
<evidence type="ECO:0000256" key="1">
    <source>
        <dbReference type="ARBA" id="ARBA00022801"/>
    </source>
</evidence>
<dbReference type="SUPFAM" id="SSF81606">
    <property type="entry name" value="PP2C-like"/>
    <property type="match status" value="1"/>
</dbReference>
<comment type="caution">
    <text evidence="4">The sequence shown here is derived from an EMBL/GenBank/DDBJ whole genome shotgun (WGS) entry which is preliminary data.</text>
</comment>
<dbReference type="InterPro" id="IPR052016">
    <property type="entry name" value="Bact_Sigma-Reg"/>
</dbReference>
<keyword evidence="1" id="KW-0378">Hydrolase</keyword>
<reference evidence="5" key="1">
    <citation type="submission" date="2016-07" db="EMBL/GenBank/DDBJ databases">
        <title>Frankia sp. NRRL B-16219 Genome sequencing.</title>
        <authorList>
            <person name="Ghodhbane-Gtari F."/>
            <person name="Swanson E."/>
            <person name="Gueddou A."/>
            <person name="Louati M."/>
            <person name="Nouioui I."/>
            <person name="Hezbri K."/>
            <person name="Abebe-Akele F."/>
            <person name="Simpson S."/>
            <person name="Morris K."/>
            <person name="Thomas K."/>
            <person name="Gtari M."/>
            <person name="Tisa L.S."/>
        </authorList>
    </citation>
    <scope>NUCLEOTIDE SEQUENCE [LARGE SCALE GENOMIC DNA]</scope>
    <source>
        <strain evidence="5">NRRL B-16219</strain>
    </source>
</reference>
<evidence type="ECO:0000313" key="4">
    <source>
        <dbReference type="EMBL" id="OHV39659.1"/>
    </source>
</evidence>
<accession>A0A1S1R1J7</accession>
<dbReference type="Gene3D" id="3.60.40.10">
    <property type="entry name" value="PPM-type phosphatase domain"/>
    <property type="match status" value="1"/>
</dbReference>
<dbReference type="AlphaFoldDB" id="A0A1S1R1J7"/>
<proteinExistence type="predicted"/>
<dbReference type="SMART" id="SM00331">
    <property type="entry name" value="PP2C_SIG"/>
    <property type="match status" value="1"/>
</dbReference>
<dbReference type="GO" id="GO:0016791">
    <property type="term" value="F:phosphatase activity"/>
    <property type="evidence" value="ECO:0007669"/>
    <property type="project" value="TreeGrafter"/>
</dbReference>
<dbReference type="Pfam" id="PF07228">
    <property type="entry name" value="SpoIIE"/>
    <property type="match status" value="1"/>
</dbReference>
<dbReference type="RefSeq" id="WP_071061003.1">
    <property type="nucleotide sequence ID" value="NZ_MAXA01000091.1"/>
</dbReference>